<sequence>MLQLLVTIQEKDKELEKERHKRSNVTNVLVFKLEVENAGLKLYFILFLVVGSLASLPLVSDLLNAAGKVAGTAAPLSFAPVDGASSTVAHCSSGPCSRCLLLKKPIFLRRSLCCHAVLCSPHRSPLTTSPVLLSPPLVIVGLRWSSFRHGTIL</sequence>
<proteinExistence type="predicted"/>
<comment type="caution">
    <text evidence="1">The sequence shown here is derived from an EMBL/GenBank/DDBJ whole genome shotgun (WGS) entry which is preliminary data.</text>
</comment>
<gene>
    <name evidence="1" type="ORF">RJT34_29192</name>
</gene>
<organism evidence="1 2">
    <name type="scientific">Clitoria ternatea</name>
    <name type="common">Butterfly pea</name>
    <dbReference type="NCBI Taxonomy" id="43366"/>
    <lineage>
        <taxon>Eukaryota</taxon>
        <taxon>Viridiplantae</taxon>
        <taxon>Streptophyta</taxon>
        <taxon>Embryophyta</taxon>
        <taxon>Tracheophyta</taxon>
        <taxon>Spermatophyta</taxon>
        <taxon>Magnoliopsida</taxon>
        <taxon>eudicotyledons</taxon>
        <taxon>Gunneridae</taxon>
        <taxon>Pentapetalae</taxon>
        <taxon>rosids</taxon>
        <taxon>fabids</taxon>
        <taxon>Fabales</taxon>
        <taxon>Fabaceae</taxon>
        <taxon>Papilionoideae</taxon>
        <taxon>50 kb inversion clade</taxon>
        <taxon>NPAAA clade</taxon>
        <taxon>indigoferoid/millettioid clade</taxon>
        <taxon>Phaseoleae</taxon>
        <taxon>Clitoria</taxon>
    </lineage>
</organism>
<keyword evidence="2" id="KW-1185">Reference proteome</keyword>
<dbReference type="AlphaFoldDB" id="A0AAN9FE33"/>
<evidence type="ECO:0000313" key="2">
    <source>
        <dbReference type="Proteomes" id="UP001359559"/>
    </source>
</evidence>
<dbReference type="Proteomes" id="UP001359559">
    <property type="component" value="Unassembled WGS sequence"/>
</dbReference>
<accession>A0AAN9FE33</accession>
<name>A0AAN9FE33_CLITE</name>
<reference evidence="1 2" key="1">
    <citation type="submission" date="2024-01" db="EMBL/GenBank/DDBJ databases">
        <title>The genomes of 5 underutilized Papilionoideae crops provide insights into root nodulation and disease resistance.</title>
        <authorList>
            <person name="Yuan L."/>
        </authorList>
    </citation>
    <scope>NUCLEOTIDE SEQUENCE [LARGE SCALE GENOMIC DNA]</scope>
    <source>
        <strain evidence="1">LY-2023</strain>
        <tissue evidence="1">Leaf</tissue>
    </source>
</reference>
<protein>
    <submittedName>
        <fullName evidence="1">Uncharacterized protein</fullName>
    </submittedName>
</protein>
<dbReference type="EMBL" id="JAYKXN010000007">
    <property type="protein sequence ID" value="KAK7272536.1"/>
    <property type="molecule type" value="Genomic_DNA"/>
</dbReference>
<evidence type="ECO:0000313" key="1">
    <source>
        <dbReference type="EMBL" id="KAK7272536.1"/>
    </source>
</evidence>